<dbReference type="GO" id="GO:0019783">
    <property type="term" value="F:ubiquitin-like protein peptidase activity"/>
    <property type="evidence" value="ECO:0007669"/>
    <property type="project" value="UniProtKB-ARBA"/>
</dbReference>
<dbReference type="AlphaFoldDB" id="A0A068SCI9"/>
<dbReference type="STRING" id="1263082.A0A068SCI9"/>
<dbReference type="OrthoDB" id="288987at2759"/>
<feature type="compositionally biased region" description="Low complexity" evidence="2">
    <location>
        <begin position="386"/>
        <end position="402"/>
    </location>
</feature>
<evidence type="ECO:0000313" key="5">
    <source>
        <dbReference type="Proteomes" id="UP000027586"/>
    </source>
</evidence>
<feature type="domain" description="UFSP1/2/DUB catalytic" evidence="3">
    <location>
        <begin position="182"/>
        <end position="369"/>
    </location>
</feature>
<evidence type="ECO:0000313" key="4">
    <source>
        <dbReference type="EMBL" id="CDH60088.1"/>
    </source>
</evidence>
<comment type="caution">
    <text evidence="4">The sequence shown here is derived from an EMBL/GenBank/DDBJ whole genome shotgun (WGS) entry which is preliminary data.</text>
</comment>
<evidence type="ECO:0000256" key="2">
    <source>
        <dbReference type="SAM" id="MobiDB-lite"/>
    </source>
</evidence>
<feature type="region of interest" description="Disordered" evidence="2">
    <location>
        <begin position="87"/>
        <end position="115"/>
    </location>
</feature>
<keyword evidence="1" id="KW-0378">Hydrolase</keyword>
<sequence length="488" mass="55164">MVGRHGKSHSWTSSNSDLSARKTDDCHLAIAKSLKLFFFTDLRLAMTDDYTKPNDNPCAVMGCKEQFVSRVSSYEVLDNIHQPQTKCQSISPTIKGRTSDEGSLSPLKRKDDSDYASDLHTQQAKRVQKENDSDHCYARDIINQDQELWATLAALSEDSRTPGVIPRLEPQFTSLNRKGNTMAAYLCSPYTDHIATGFVDLGWGCGYRNCQMLMTFLQRQQEHGDSLVREVADISGLQLLLERAWSEGFDKQGAKQLNHRVYKTRKWIGTTEVYCMLVYLGIRCTILDFHRPSGPNNSHDSMFDWIQSYFQSGVLDKDPNTYNKKGIVHITDRPPLYLQHSGHSRTVIGIEILKDGKRNLIMFDPGRRMLRSYRSSTAPEDDTAVSSANSDGDSNSLDGNDSQAQPYSFTSRILSWKPKTGLPANLLRPFRVDAKTIAKNRQYQLLVLGEVEDDRPNGGTLSWNRDKGYLLDQSEREAMKNVASMQAH</sequence>
<organism evidence="4 5">
    <name type="scientific">Lichtheimia corymbifera JMRC:FSU:9682</name>
    <dbReference type="NCBI Taxonomy" id="1263082"/>
    <lineage>
        <taxon>Eukaryota</taxon>
        <taxon>Fungi</taxon>
        <taxon>Fungi incertae sedis</taxon>
        <taxon>Mucoromycota</taxon>
        <taxon>Mucoromycotina</taxon>
        <taxon>Mucoromycetes</taxon>
        <taxon>Mucorales</taxon>
        <taxon>Lichtheimiaceae</taxon>
        <taxon>Lichtheimia</taxon>
    </lineage>
</organism>
<dbReference type="PANTHER" id="PTHR48153:SF4">
    <property type="entry name" value="UBIQUITIN CARBOXYL-TERMINAL HYDROLASE MUG105"/>
    <property type="match status" value="1"/>
</dbReference>
<accession>A0A068SCI9</accession>
<dbReference type="VEuPathDB" id="FungiDB:LCOR_10881.1"/>
<proteinExistence type="predicted"/>
<name>A0A068SCI9_9FUNG</name>
<dbReference type="Proteomes" id="UP000027586">
    <property type="component" value="Unassembled WGS sequence"/>
</dbReference>
<feature type="region of interest" description="Disordered" evidence="2">
    <location>
        <begin position="374"/>
        <end position="404"/>
    </location>
</feature>
<dbReference type="Gene3D" id="3.90.70.130">
    <property type="match status" value="1"/>
</dbReference>
<evidence type="ECO:0000259" key="3">
    <source>
        <dbReference type="Pfam" id="PF07910"/>
    </source>
</evidence>
<dbReference type="EMBL" id="CBTN010000083">
    <property type="protein sequence ID" value="CDH60088.1"/>
    <property type="molecule type" value="Genomic_DNA"/>
</dbReference>
<evidence type="ECO:0000256" key="1">
    <source>
        <dbReference type="ARBA" id="ARBA00022801"/>
    </source>
</evidence>
<gene>
    <name evidence="4" type="ORF">LCOR_10881.1</name>
</gene>
<reference evidence="4" key="1">
    <citation type="submission" date="2013-08" db="EMBL/GenBank/DDBJ databases">
        <title>Gene expansion shapes genome architecture in the human pathogen Lichtheimia corymbifera: an evolutionary genomics analysis in the ancient terrestrial Mucorales (Mucoromycotina).</title>
        <authorList>
            <person name="Schwartze V.U."/>
            <person name="Winter S."/>
            <person name="Shelest E."/>
            <person name="Marcet-Houben M."/>
            <person name="Horn F."/>
            <person name="Wehner S."/>
            <person name="Hoffmann K."/>
            <person name="Riege K."/>
            <person name="Sammeth M."/>
            <person name="Nowrousian M."/>
            <person name="Valiante V."/>
            <person name="Linde J."/>
            <person name="Jacobsen I.D."/>
            <person name="Marz M."/>
            <person name="Brakhage A.A."/>
            <person name="Gabaldon T."/>
            <person name="Bocker S."/>
            <person name="Voigt K."/>
        </authorList>
    </citation>
    <scope>NUCLEOTIDE SEQUENCE [LARGE SCALE GENOMIC DNA]</scope>
    <source>
        <strain evidence="4">FSU 9682</strain>
    </source>
</reference>
<dbReference type="Pfam" id="PF07910">
    <property type="entry name" value="Peptidase_C78"/>
    <property type="match status" value="1"/>
</dbReference>
<protein>
    <submittedName>
        <fullName evidence="4">Zinc finger with ufm1-specific peptidase domainprotein</fullName>
    </submittedName>
</protein>
<dbReference type="PANTHER" id="PTHR48153">
    <property type="entry name" value="UFM1-SPECIFIC PROTEASE 2"/>
    <property type="match status" value="1"/>
</dbReference>
<keyword evidence="5" id="KW-1185">Reference proteome</keyword>
<dbReference type="InterPro" id="IPR012462">
    <property type="entry name" value="UFSP1/2_DUB_cat"/>
</dbReference>